<reference evidence="2 3" key="1">
    <citation type="submission" date="2021-03" db="EMBL/GenBank/DDBJ databases">
        <title>Genomic Encyclopedia of Type Strains, Phase IV (KMG-IV): sequencing the most valuable type-strain genomes for metagenomic binning, comparative biology and taxonomic classification.</title>
        <authorList>
            <person name="Goeker M."/>
        </authorList>
    </citation>
    <scope>NUCLEOTIDE SEQUENCE [LARGE SCALE GENOMIC DNA]</scope>
    <source>
        <strain evidence="2 3">DSM 14349</strain>
    </source>
</reference>
<accession>A0ABS4FQG3</accession>
<dbReference type="RefSeq" id="WP_210088494.1">
    <property type="nucleotide sequence ID" value="NZ_JAGGKG010000005.1"/>
</dbReference>
<evidence type="ECO:0000313" key="3">
    <source>
        <dbReference type="Proteomes" id="UP001519272"/>
    </source>
</evidence>
<comment type="caution">
    <text evidence="2">The sequence shown here is derived from an EMBL/GenBank/DDBJ whole genome shotgun (WGS) entry which is preliminary data.</text>
</comment>
<gene>
    <name evidence="2" type="ORF">J2Z32_001446</name>
</gene>
<feature type="chain" id="PRO_5045167170" description="Ig-like domain-containing protein" evidence="1">
    <location>
        <begin position="25"/>
        <end position="125"/>
    </location>
</feature>
<name>A0ABS4FQG3_9BACL</name>
<proteinExistence type="predicted"/>
<protein>
    <recommendedName>
        <fullName evidence="4">Ig-like domain-containing protein</fullName>
    </recommendedName>
</protein>
<keyword evidence="3" id="KW-1185">Reference proteome</keyword>
<evidence type="ECO:0008006" key="4">
    <source>
        <dbReference type="Google" id="ProtNLM"/>
    </source>
</evidence>
<evidence type="ECO:0000313" key="2">
    <source>
        <dbReference type="EMBL" id="MBP1904822.1"/>
    </source>
</evidence>
<evidence type="ECO:0000256" key="1">
    <source>
        <dbReference type="SAM" id="SignalP"/>
    </source>
</evidence>
<keyword evidence="1" id="KW-0732">Signal</keyword>
<organism evidence="2 3">
    <name type="scientific">Paenibacillus turicensis</name>
    <dbReference type="NCBI Taxonomy" id="160487"/>
    <lineage>
        <taxon>Bacteria</taxon>
        <taxon>Bacillati</taxon>
        <taxon>Bacillota</taxon>
        <taxon>Bacilli</taxon>
        <taxon>Bacillales</taxon>
        <taxon>Paenibacillaceae</taxon>
        <taxon>Paenibacillus</taxon>
    </lineage>
</organism>
<dbReference type="EMBL" id="JAGGKG010000005">
    <property type="protein sequence ID" value="MBP1904822.1"/>
    <property type="molecule type" value="Genomic_DNA"/>
</dbReference>
<dbReference type="Proteomes" id="UP001519272">
    <property type="component" value="Unassembled WGS sequence"/>
</dbReference>
<feature type="signal peptide" evidence="1">
    <location>
        <begin position="1"/>
        <end position="24"/>
    </location>
</feature>
<sequence>MKKRFSTIVASLTLFASLSGTALADGITVEAQPNSISPSSGIELHAEACGYYPNGQHVLRLVGQTEVSHSGGSHSIWIRESNGTEKSVMCEITNWYESKTYACACGNKSQTVEGIHIRSSHQYRH</sequence>